<dbReference type="KEGG" id="mis:MICPUN_103722"/>
<dbReference type="Proteomes" id="UP000002009">
    <property type="component" value="Chromosome 13"/>
</dbReference>
<dbReference type="AlphaFoldDB" id="C1EG20"/>
<name>C1EG20_MICCC</name>
<reference evidence="2 3" key="1">
    <citation type="journal article" date="2009" name="Science">
        <title>Green evolution and dynamic adaptations revealed by genomes of the marine picoeukaryotes Micromonas.</title>
        <authorList>
            <person name="Worden A.Z."/>
            <person name="Lee J.H."/>
            <person name="Mock T."/>
            <person name="Rouze P."/>
            <person name="Simmons M.P."/>
            <person name="Aerts A.L."/>
            <person name="Allen A.E."/>
            <person name="Cuvelier M.L."/>
            <person name="Derelle E."/>
            <person name="Everett M.V."/>
            <person name="Foulon E."/>
            <person name="Grimwood J."/>
            <person name="Gundlach H."/>
            <person name="Henrissat B."/>
            <person name="Napoli C."/>
            <person name="McDonald S.M."/>
            <person name="Parker M.S."/>
            <person name="Rombauts S."/>
            <person name="Salamov A."/>
            <person name="Von Dassow P."/>
            <person name="Badger J.H."/>
            <person name="Coutinho P.M."/>
            <person name="Demir E."/>
            <person name="Dubchak I."/>
            <person name="Gentemann C."/>
            <person name="Eikrem W."/>
            <person name="Gready J.E."/>
            <person name="John U."/>
            <person name="Lanier W."/>
            <person name="Lindquist E.A."/>
            <person name="Lucas S."/>
            <person name="Mayer K.F."/>
            <person name="Moreau H."/>
            <person name="Not F."/>
            <person name="Otillar R."/>
            <person name="Panaud O."/>
            <person name="Pangilinan J."/>
            <person name="Paulsen I."/>
            <person name="Piegu B."/>
            <person name="Poliakov A."/>
            <person name="Robbens S."/>
            <person name="Schmutz J."/>
            <person name="Toulza E."/>
            <person name="Wyss T."/>
            <person name="Zelensky A."/>
            <person name="Zhou K."/>
            <person name="Armbrust E.V."/>
            <person name="Bhattacharya D."/>
            <person name="Goodenough U.W."/>
            <person name="Van de Peer Y."/>
            <person name="Grigoriev I.V."/>
        </authorList>
    </citation>
    <scope>NUCLEOTIDE SEQUENCE [LARGE SCALE GENOMIC DNA]</scope>
    <source>
        <strain evidence="3">RCC299 / NOUM17</strain>
    </source>
</reference>
<evidence type="ECO:0000313" key="3">
    <source>
        <dbReference type="Proteomes" id="UP000002009"/>
    </source>
</evidence>
<keyword evidence="1" id="KW-1133">Transmembrane helix</keyword>
<sequence length="232" mass="25975">MQNVTDSMVREVAEVFLKADLAWHRDIVRGRFNALVAVFVMLVTGGMYMFWQGICSRRREAKTGPVEDSTAERISAAASRPAPWVSERDDVAFEEVPISDAAVWTPDIVFSAAATPLPNVSDESMDLCEGRTPSPLDALTVEKMLTQISLVSKDDAQAGRFFSDLHADPAVNRLIEKAGWTKGDHSRQTPRHIASLHEKCLDYVRARTSFDEDAWRRLDYVDGVLSKYTNRV</sequence>
<organism evidence="2 3">
    <name type="scientific">Micromonas commoda (strain RCC299 / NOUM17 / CCMP2709)</name>
    <name type="common">Picoplanktonic green alga</name>
    <dbReference type="NCBI Taxonomy" id="296587"/>
    <lineage>
        <taxon>Eukaryota</taxon>
        <taxon>Viridiplantae</taxon>
        <taxon>Chlorophyta</taxon>
        <taxon>Mamiellophyceae</taxon>
        <taxon>Mamiellales</taxon>
        <taxon>Mamiellaceae</taxon>
        <taxon>Micromonas</taxon>
    </lineage>
</organism>
<gene>
    <name evidence="2" type="ORF">MICPUN_103722</name>
</gene>
<feature type="transmembrane region" description="Helical" evidence="1">
    <location>
        <begin position="32"/>
        <end position="51"/>
    </location>
</feature>
<evidence type="ECO:0000313" key="2">
    <source>
        <dbReference type="EMBL" id="ACO66700.1"/>
    </source>
</evidence>
<keyword evidence="1" id="KW-0812">Transmembrane</keyword>
<dbReference type="InParanoid" id="C1EG20"/>
<evidence type="ECO:0000256" key="1">
    <source>
        <dbReference type="SAM" id="Phobius"/>
    </source>
</evidence>
<dbReference type="RefSeq" id="XP_002505442.1">
    <property type="nucleotide sequence ID" value="XM_002505396.1"/>
</dbReference>
<protein>
    <recommendedName>
        <fullName evidence="4">Transmembrane protein</fullName>
    </recommendedName>
</protein>
<dbReference type="GeneID" id="8248372"/>
<proteinExistence type="predicted"/>
<keyword evidence="1" id="KW-0472">Membrane</keyword>
<evidence type="ECO:0008006" key="4">
    <source>
        <dbReference type="Google" id="ProtNLM"/>
    </source>
</evidence>
<keyword evidence="3" id="KW-1185">Reference proteome</keyword>
<dbReference type="EMBL" id="CP001331">
    <property type="protein sequence ID" value="ACO66700.1"/>
    <property type="molecule type" value="Genomic_DNA"/>
</dbReference>
<accession>C1EG20</accession>